<accession>A0A1H8RPA4</accession>
<dbReference type="AlphaFoldDB" id="A0A1H8RPA4"/>
<dbReference type="InterPro" id="IPR011010">
    <property type="entry name" value="DNA_brk_join_enz"/>
</dbReference>
<dbReference type="InterPro" id="IPR002104">
    <property type="entry name" value="Integrase_catalytic"/>
</dbReference>
<dbReference type="GO" id="GO:0015074">
    <property type="term" value="P:DNA integration"/>
    <property type="evidence" value="ECO:0007669"/>
    <property type="project" value="UniProtKB-KW"/>
</dbReference>
<dbReference type="GO" id="GO:0006310">
    <property type="term" value="P:DNA recombination"/>
    <property type="evidence" value="ECO:0007669"/>
    <property type="project" value="UniProtKB-KW"/>
</dbReference>
<dbReference type="SUPFAM" id="SSF56349">
    <property type="entry name" value="DNA breaking-rejoining enzymes"/>
    <property type="match status" value="1"/>
</dbReference>
<dbReference type="RefSeq" id="WP_090319894.1">
    <property type="nucleotide sequence ID" value="NZ_FNOE01000016.1"/>
</dbReference>
<dbReference type="InterPro" id="IPR053876">
    <property type="entry name" value="Phage_int_M"/>
</dbReference>
<gene>
    <name evidence="8" type="ORF">SAMN05216333_11529</name>
</gene>
<dbReference type="InterPro" id="IPR038488">
    <property type="entry name" value="Integrase_DNA-bd_sf"/>
</dbReference>
<dbReference type="PROSITE" id="PS51900">
    <property type="entry name" value="CB"/>
    <property type="match status" value="1"/>
</dbReference>
<dbReference type="Pfam" id="PF00589">
    <property type="entry name" value="Phage_integrase"/>
    <property type="match status" value="1"/>
</dbReference>
<feature type="domain" description="Tyr recombinase" evidence="6">
    <location>
        <begin position="203"/>
        <end position="381"/>
    </location>
</feature>
<dbReference type="Gene3D" id="3.30.160.390">
    <property type="entry name" value="Integrase, DNA-binding domain"/>
    <property type="match status" value="1"/>
</dbReference>
<keyword evidence="4" id="KW-0233">DNA recombination</keyword>
<sequence length="422" mass="47458">MKLTDTAIRKAKPQSAPYRMADGDGMYIEITPSGSKYWRMAYRFSGKQKTLALGVYPDVTLADARERRAEARKLLTNGTDPGAVKQTQKRQSKIAAANSFELIAREFHKLKTPTWSASHAADWIKTLEREIFPKFGDSPVAEIDAPDVLDAIRTIEGRGAYEVASRVLQRVRAVCAYAIATGRARHNPASEIKGALAPQPKVKHFAALTEKELPDFLRAVAAYPCYPLTKSATRLLMLTFVRTGEVRGAKWCEFDLDAKLWTIPAERMKAREPHIVPLSRQAIETIMELRQLTGHDEHLFPSRTGNGKTISENTVLKVIERLGYKGRMTGHGFRTIASTYLNSVGMIRPDIIEAQLAHTDGNATRAAYNRADYMEYRTAMMQFWADTLDAMQTGERLPKWADYEPHNLDYRAAQVIPMRAKL</sequence>
<protein>
    <submittedName>
        <fullName evidence="8">Integrase</fullName>
    </submittedName>
</protein>
<dbReference type="InterPro" id="IPR013762">
    <property type="entry name" value="Integrase-like_cat_sf"/>
</dbReference>
<feature type="domain" description="Core-binding (CB)" evidence="7">
    <location>
        <begin position="98"/>
        <end position="179"/>
    </location>
</feature>
<dbReference type="CDD" id="cd00801">
    <property type="entry name" value="INT_P4_C"/>
    <property type="match status" value="1"/>
</dbReference>
<keyword evidence="9" id="KW-1185">Reference proteome</keyword>
<dbReference type="STRING" id="42354.SAMN05216333_11529"/>
<evidence type="ECO:0000256" key="2">
    <source>
        <dbReference type="ARBA" id="ARBA00022908"/>
    </source>
</evidence>
<evidence type="ECO:0000256" key="4">
    <source>
        <dbReference type="ARBA" id="ARBA00023172"/>
    </source>
</evidence>
<dbReference type="PANTHER" id="PTHR30629">
    <property type="entry name" value="PROPHAGE INTEGRASE"/>
    <property type="match status" value="1"/>
</dbReference>
<dbReference type="Pfam" id="PF22022">
    <property type="entry name" value="Phage_int_M"/>
    <property type="match status" value="1"/>
</dbReference>
<comment type="similarity">
    <text evidence="1">Belongs to the 'phage' integrase family.</text>
</comment>
<dbReference type="InterPro" id="IPR050808">
    <property type="entry name" value="Phage_Integrase"/>
</dbReference>
<dbReference type="EMBL" id="FODO01000015">
    <property type="protein sequence ID" value="SEO68205.1"/>
    <property type="molecule type" value="Genomic_DNA"/>
</dbReference>
<dbReference type="InterPro" id="IPR025166">
    <property type="entry name" value="Integrase_DNA_bind_dom"/>
</dbReference>
<name>A0A1H8RPA4_9PROT</name>
<dbReference type="Gene3D" id="1.10.150.130">
    <property type="match status" value="1"/>
</dbReference>
<dbReference type="PROSITE" id="PS51898">
    <property type="entry name" value="TYR_RECOMBINASE"/>
    <property type="match status" value="1"/>
</dbReference>
<dbReference type="Proteomes" id="UP000198814">
    <property type="component" value="Unassembled WGS sequence"/>
</dbReference>
<dbReference type="Pfam" id="PF13356">
    <property type="entry name" value="Arm-DNA-bind_3"/>
    <property type="match status" value="1"/>
</dbReference>
<evidence type="ECO:0000259" key="6">
    <source>
        <dbReference type="PROSITE" id="PS51898"/>
    </source>
</evidence>
<evidence type="ECO:0000256" key="3">
    <source>
        <dbReference type="ARBA" id="ARBA00023125"/>
    </source>
</evidence>
<keyword evidence="2" id="KW-0229">DNA integration</keyword>
<dbReference type="GO" id="GO:0003677">
    <property type="term" value="F:DNA binding"/>
    <property type="evidence" value="ECO:0007669"/>
    <property type="project" value="UniProtKB-UniRule"/>
</dbReference>
<dbReference type="InterPro" id="IPR044068">
    <property type="entry name" value="CB"/>
</dbReference>
<evidence type="ECO:0000256" key="1">
    <source>
        <dbReference type="ARBA" id="ARBA00008857"/>
    </source>
</evidence>
<evidence type="ECO:0000313" key="9">
    <source>
        <dbReference type="Proteomes" id="UP000198814"/>
    </source>
</evidence>
<reference evidence="9" key="1">
    <citation type="submission" date="2016-10" db="EMBL/GenBank/DDBJ databases">
        <authorList>
            <person name="Varghese N."/>
            <person name="Submissions S."/>
        </authorList>
    </citation>
    <scope>NUCLEOTIDE SEQUENCE [LARGE SCALE GENOMIC DNA]</scope>
    <source>
        <strain evidence="9">Nm76</strain>
    </source>
</reference>
<dbReference type="InterPro" id="IPR010998">
    <property type="entry name" value="Integrase_recombinase_N"/>
</dbReference>
<dbReference type="OrthoDB" id="9775880at2"/>
<evidence type="ECO:0000256" key="5">
    <source>
        <dbReference type="PROSITE-ProRule" id="PRU01248"/>
    </source>
</evidence>
<evidence type="ECO:0000313" key="8">
    <source>
        <dbReference type="EMBL" id="SEO68205.1"/>
    </source>
</evidence>
<evidence type="ECO:0000259" key="7">
    <source>
        <dbReference type="PROSITE" id="PS51900"/>
    </source>
</evidence>
<proteinExistence type="inferred from homology"/>
<keyword evidence="3 5" id="KW-0238">DNA-binding</keyword>
<dbReference type="Gene3D" id="1.10.443.10">
    <property type="entry name" value="Intergrase catalytic core"/>
    <property type="match status" value="1"/>
</dbReference>
<dbReference type="PANTHER" id="PTHR30629:SF2">
    <property type="entry name" value="PROPHAGE INTEGRASE INTS-RELATED"/>
    <property type="match status" value="1"/>
</dbReference>
<organism evidence="8 9">
    <name type="scientific">Nitrosomonas oligotropha</name>
    <dbReference type="NCBI Taxonomy" id="42354"/>
    <lineage>
        <taxon>Bacteria</taxon>
        <taxon>Pseudomonadati</taxon>
        <taxon>Pseudomonadota</taxon>
        <taxon>Betaproteobacteria</taxon>
        <taxon>Nitrosomonadales</taxon>
        <taxon>Nitrosomonadaceae</taxon>
        <taxon>Nitrosomonas</taxon>
    </lineage>
</organism>